<dbReference type="Pfam" id="PF01546">
    <property type="entry name" value="Peptidase_M20"/>
    <property type="match status" value="1"/>
</dbReference>
<dbReference type="Proteomes" id="UP000266489">
    <property type="component" value="Unassembled WGS sequence"/>
</dbReference>
<dbReference type="FunFam" id="3.30.70.360:FF:000001">
    <property type="entry name" value="N-acetyldiaminopimelate deacetylase"/>
    <property type="match status" value="1"/>
</dbReference>
<dbReference type="RefSeq" id="WP_119088298.1">
    <property type="nucleotide sequence ID" value="NZ_QXIU01000245.1"/>
</dbReference>
<dbReference type="InterPro" id="IPR002933">
    <property type="entry name" value="Peptidase_M20"/>
</dbReference>
<keyword evidence="2" id="KW-0464">Manganese</keyword>
<feature type="binding site" evidence="2">
    <location>
        <position position="108"/>
    </location>
    <ligand>
        <name>Mn(2+)</name>
        <dbReference type="ChEBI" id="CHEBI:29035"/>
        <label>2</label>
    </ligand>
</feature>
<gene>
    <name evidence="4" type="ORF">SMC5_09985</name>
</gene>
<dbReference type="AlphaFoldDB" id="A0A398CX16"/>
<feature type="binding site" evidence="2">
    <location>
        <position position="367"/>
    </location>
    <ligand>
        <name>Mn(2+)</name>
        <dbReference type="ChEBI" id="CHEBI:29035"/>
        <label>2</label>
    </ligand>
</feature>
<accession>A0A398CX16</accession>
<reference evidence="4 5" key="1">
    <citation type="submission" date="2018-09" db="EMBL/GenBank/DDBJ databases">
        <title>Discovery and Ecogenomic Context for Candidatus Cryosericales, a Global Caldiserica Order Active in Thawing Permafrost.</title>
        <authorList>
            <person name="Martinez M.A."/>
            <person name="Woodcroft B.J."/>
            <person name="Ignacio Espinoza J.C."/>
            <person name="Zayed A."/>
            <person name="Singleton C.M."/>
            <person name="Boyd J."/>
            <person name="Li Y.-F."/>
            <person name="Purvine S."/>
            <person name="Maughan H."/>
            <person name="Hodgkins S.B."/>
            <person name="Anderson D."/>
            <person name="Sederholm M."/>
            <person name="Temperton B."/>
            <person name="Saleska S.R."/>
            <person name="Tyson G.W."/>
            <person name="Rich V.I."/>
        </authorList>
    </citation>
    <scope>NUCLEOTIDE SEQUENCE [LARGE SCALE GENOMIC DNA]</scope>
    <source>
        <strain evidence="4 5">SMC5</strain>
    </source>
</reference>
<evidence type="ECO:0000256" key="2">
    <source>
        <dbReference type="PIRSR" id="PIRSR005962-1"/>
    </source>
</evidence>
<protein>
    <submittedName>
        <fullName evidence="4">Amidohydrolase</fullName>
    </submittedName>
</protein>
<feature type="binding site" evidence="2">
    <location>
        <position position="110"/>
    </location>
    <ligand>
        <name>Mn(2+)</name>
        <dbReference type="ChEBI" id="CHEBI:29035"/>
        <label>2</label>
    </ligand>
</feature>
<keyword evidence="2" id="KW-0479">Metal-binding</keyword>
<dbReference type="InterPro" id="IPR017439">
    <property type="entry name" value="Amidohydrolase"/>
</dbReference>
<comment type="caution">
    <text evidence="4">The sequence shown here is derived from an EMBL/GenBank/DDBJ whole genome shotgun (WGS) entry which is preliminary data.</text>
</comment>
<dbReference type="Gene3D" id="3.30.70.360">
    <property type="match status" value="1"/>
</dbReference>
<sequence length="399" mass="42384">MMDFSLSEKVRRRIKDILPEAMHIRHQIHSLPETKFEEQKTMALIRGFLSGGKTELLEPMIGTDTVGLLRGGMPGPTVLLRADIDALPLEEASGKDWRSTIPGKAHSCGHDGHTSMLLAAAKVLEESTEELAGNVRFVFQPAEEEIGGGKALVAKGLLDLAPRPDVAFALHGWSGLGLGMVSGAPGPTMAAADSFIVTVRGKGGHGGQPHKTADPIVAAAQAISSIQTIVSRSVDPLKPAVVSICTIRGGYTRNVIPEEVVFEGTVRYFDKDLQTFIRDKMDSIVGGACASGGCTHTLDFLEGYIPMVNDGGAVSAARSIVAGALGAGVWTDDHPPSMATEDFAYYLNRIPGCLLRLGLGTDWPRLHSPEFDFNDDALETGITLLVSLALGYGRIFSAA</sequence>
<evidence type="ECO:0000313" key="4">
    <source>
        <dbReference type="EMBL" id="RIE07312.1"/>
    </source>
</evidence>
<dbReference type="SUPFAM" id="SSF53187">
    <property type="entry name" value="Zn-dependent exopeptidases"/>
    <property type="match status" value="1"/>
</dbReference>
<dbReference type="InterPro" id="IPR036264">
    <property type="entry name" value="Bact_exopeptidase_dim_dom"/>
</dbReference>
<dbReference type="InterPro" id="IPR011650">
    <property type="entry name" value="Peptidase_M20_dimer"/>
</dbReference>
<feature type="binding site" evidence="2">
    <location>
        <position position="144"/>
    </location>
    <ligand>
        <name>Mn(2+)</name>
        <dbReference type="ChEBI" id="CHEBI:29035"/>
        <label>2</label>
    </ligand>
</feature>
<feature type="binding site" evidence="2">
    <location>
        <position position="171"/>
    </location>
    <ligand>
        <name>Mn(2+)</name>
        <dbReference type="ChEBI" id="CHEBI:29035"/>
        <label>2</label>
    </ligand>
</feature>
<dbReference type="NCBIfam" id="TIGR01891">
    <property type="entry name" value="amidohydrolases"/>
    <property type="match status" value="1"/>
</dbReference>
<keyword evidence="1 4" id="KW-0378">Hydrolase</keyword>
<comment type="cofactor">
    <cofactor evidence="2">
        <name>Mn(2+)</name>
        <dbReference type="ChEBI" id="CHEBI:29035"/>
    </cofactor>
    <text evidence="2">The Mn(2+) ion enhances activity.</text>
</comment>
<evidence type="ECO:0000259" key="3">
    <source>
        <dbReference type="Pfam" id="PF07687"/>
    </source>
</evidence>
<proteinExistence type="predicted"/>
<dbReference type="Gene3D" id="3.40.630.10">
    <property type="entry name" value="Zn peptidases"/>
    <property type="match status" value="1"/>
</dbReference>
<dbReference type="SUPFAM" id="SSF55031">
    <property type="entry name" value="Bacterial exopeptidase dimerisation domain"/>
    <property type="match status" value="1"/>
</dbReference>
<dbReference type="PANTHER" id="PTHR11014:SF63">
    <property type="entry name" value="METALLOPEPTIDASE, PUTATIVE (AFU_ORTHOLOGUE AFUA_6G09600)-RELATED"/>
    <property type="match status" value="1"/>
</dbReference>
<dbReference type="OrthoDB" id="9777385at2"/>
<dbReference type="PIRSF" id="PIRSF005962">
    <property type="entry name" value="Pept_M20D_amidohydro"/>
    <property type="match status" value="1"/>
</dbReference>
<feature type="domain" description="Peptidase M20 dimerisation" evidence="3">
    <location>
        <begin position="194"/>
        <end position="285"/>
    </location>
</feature>
<organism evidence="4 5">
    <name type="scientific">Candidatus Cryosericum odellii</name>
    <dbReference type="NCBI Taxonomy" id="2290917"/>
    <lineage>
        <taxon>Bacteria</taxon>
        <taxon>Pseudomonadati</taxon>
        <taxon>Caldisericota/Cryosericota group</taxon>
        <taxon>Candidatus Cryosericota</taxon>
        <taxon>Candidatus Cryosericia</taxon>
        <taxon>Candidatus Cryosericales</taxon>
        <taxon>Candidatus Cryosericaceae</taxon>
        <taxon>Candidatus Cryosericum</taxon>
    </lineage>
</organism>
<evidence type="ECO:0000313" key="5">
    <source>
        <dbReference type="Proteomes" id="UP000266489"/>
    </source>
</evidence>
<dbReference type="GO" id="GO:0050118">
    <property type="term" value="F:N-acetyldiaminopimelate deacetylase activity"/>
    <property type="evidence" value="ECO:0007669"/>
    <property type="project" value="UniProtKB-ARBA"/>
</dbReference>
<dbReference type="PANTHER" id="PTHR11014">
    <property type="entry name" value="PEPTIDASE M20 FAMILY MEMBER"/>
    <property type="match status" value="1"/>
</dbReference>
<dbReference type="GO" id="GO:0019877">
    <property type="term" value="P:diaminopimelate biosynthetic process"/>
    <property type="evidence" value="ECO:0007669"/>
    <property type="project" value="UniProtKB-ARBA"/>
</dbReference>
<evidence type="ECO:0000256" key="1">
    <source>
        <dbReference type="ARBA" id="ARBA00022801"/>
    </source>
</evidence>
<name>A0A398CX16_9BACT</name>
<dbReference type="Pfam" id="PF07687">
    <property type="entry name" value="M20_dimer"/>
    <property type="match status" value="1"/>
</dbReference>
<dbReference type="EMBL" id="QXIU01000245">
    <property type="protein sequence ID" value="RIE07312.1"/>
    <property type="molecule type" value="Genomic_DNA"/>
</dbReference>
<dbReference type="GO" id="GO:0046872">
    <property type="term" value="F:metal ion binding"/>
    <property type="evidence" value="ECO:0007669"/>
    <property type="project" value="UniProtKB-KW"/>
</dbReference>